<dbReference type="GO" id="GO:0016020">
    <property type="term" value="C:membrane"/>
    <property type="evidence" value="ECO:0007669"/>
    <property type="project" value="UniProtKB-SubCell"/>
</dbReference>
<keyword evidence="14" id="KW-1185">Reference proteome</keyword>
<keyword evidence="8" id="KW-0325">Glycoprotein</keyword>
<comment type="caution">
    <text evidence="13">The sequence shown here is derived from an EMBL/GenBank/DDBJ whole genome shotgun (WGS) entry which is preliminary data.</text>
</comment>
<dbReference type="EMBL" id="RBZU01000013">
    <property type="protein sequence ID" value="RKP47136.1"/>
    <property type="molecule type" value="Genomic_DNA"/>
</dbReference>
<proteinExistence type="predicted"/>
<dbReference type="Gene3D" id="1.10.287.70">
    <property type="match status" value="1"/>
</dbReference>
<evidence type="ECO:0000256" key="4">
    <source>
        <dbReference type="ARBA" id="ARBA00022989"/>
    </source>
</evidence>
<keyword evidence="7" id="KW-0675">Receptor</keyword>
<keyword evidence="3 10" id="KW-0812">Transmembrane</keyword>
<evidence type="ECO:0000259" key="12">
    <source>
        <dbReference type="SMART" id="SM00079"/>
    </source>
</evidence>
<keyword evidence="5" id="KW-0406">Ion transport</keyword>
<evidence type="ECO:0000259" key="11">
    <source>
        <dbReference type="SMART" id="SM00062"/>
    </source>
</evidence>
<keyword evidence="6 10" id="KW-0472">Membrane</keyword>
<keyword evidence="9" id="KW-0407">Ion channel</keyword>
<evidence type="ECO:0000256" key="8">
    <source>
        <dbReference type="ARBA" id="ARBA00023180"/>
    </source>
</evidence>
<feature type="transmembrane region" description="Helical" evidence="10">
    <location>
        <begin position="263"/>
        <end position="283"/>
    </location>
</feature>
<feature type="transmembrane region" description="Helical" evidence="10">
    <location>
        <begin position="203"/>
        <end position="223"/>
    </location>
</feature>
<evidence type="ECO:0000256" key="2">
    <source>
        <dbReference type="ARBA" id="ARBA00022448"/>
    </source>
</evidence>
<dbReference type="GO" id="GO:0015276">
    <property type="term" value="F:ligand-gated monoatomic ion channel activity"/>
    <property type="evidence" value="ECO:0007669"/>
    <property type="project" value="InterPro"/>
</dbReference>
<evidence type="ECO:0000256" key="6">
    <source>
        <dbReference type="ARBA" id="ARBA00023136"/>
    </source>
</evidence>
<dbReference type="Proteomes" id="UP000270342">
    <property type="component" value="Unassembled WGS sequence"/>
</dbReference>
<dbReference type="Pfam" id="PF00060">
    <property type="entry name" value="Lig_chan"/>
    <property type="match status" value="1"/>
</dbReference>
<evidence type="ECO:0000313" key="14">
    <source>
        <dbReference type="Proteomes" id="UP000270342"/>
    </source>
</evidence>
<dbReference type="SUPFAM" id="SSF53850">
    <property type="entry name" value="Periplasmic binding protein-like II"/>
    <property type="match status" value="1"/>
</dbReference>
<dbReference type="Gene3D" id="3.40.190.10">
    <property type="entry name" value="Periplasmic binding protein-like II"/>
    <property type="match status" value="2"/>
</dbReference>
<evidence type="ECO:0000256" key="7">
    <source>
        <dbReference type="ARBA" id="ARBA00023170"/>
    </source>
</evidence>
<accession>A0A494XF72</accession>
<keyword evidence="2" id="KW-0813">Transport</keyword>
<evidence type="ECO:0008006" key="15">
    <source>
        <dbReference type="Google" id="ProtNLM"/>
    </source>
</evidence>
<dbReference type="InterPro" id="IPR015683">
    <property type="entry name" value="Ionotropic_Glu_rcpt"/>
</dbReference>
<feature type="domain" description="Ionotropic glutamate receptor C-terminal" evidence="12">
    <location>
        <begin position="88"/>
        <end position="419"/>
    </location>
</feature>
<feature type="domain" description="Solute-binding protein family 3/N-terminal" evidence="11">
    <location>
        <begin position="88"/>
        <end position="420"/>
    </location>
</feature>
<dbReference type="Pfam" id="PF00497">
    <property type="entry name" value="SBP_bac_3"/>
    <property type="match status" value="1"/>
</dbReference>
<sequence length="420" mass="45817">MPWPTTRTPMQNTSRAVIVRGCKPAVRADSRREKMKTWPGTFARDITRAIVCAGRTVGRCRAVVWAIAAVCCASLCSQSFAAPAAPSEITVGAFVLSPFVMEQDSKLSGFSVDLWTDIAARLHVPYRYQVLSDVGTLFQTMRDGQTDIAVSGLFYSAQRDREFDFSYPIMEAGLRVMVADSGETAPVSPLHSLASQLVSRTTLIWGGVALLMTILAGHVVWLVERLQTSTGERGEAYFPGVFRATYWAATTLLSQGDQPPRRWIGRVLAVLWMFLGILFVASYTAQLASTLTIEHMHGAINGPDDLSGKRVATLKGGSAVADLVNRGATVVEYPKNSQVFDALVQGDVDAVVQGSAGLDYYATHEGKGRVKMVGPEFNVNDVGFVFPINSALRKRVDGALLSMREDGTYQRIYNKWFGSP</sequence>
<dbReference type="PANTHER" id="PTHR18966">
    <property type="entry name" value="IONOTROPIC GLUTAMATE RECEPTOR"/>
    <property type="match status" value="1"/>
</dbReference>
<dbReference type="SUPFAM" id="SSF81324">
    <property type="entry name" value="Voltage-gated potassium channels"/>
    <property type="match status" value="1"/>
</dbReference>
<evidence type="ECO:0000313" key="13">
    <source>
        <dbReference type="EMBL" id="RKP47136.1"/>
    </source>
</evidence>
<dbReference type="SMART" id="SM00079">
    <property type="entry name" value="PBPe"/>
    <property type="match status" value="1"/>
</dbReference>
<name>A0A494XF72_9BURK</name>
<dbReference type="InterPro" id="IPR001638">
    <property type="entry name" value="Solute-binding_3/MltF_N"/>
</dbReference>
<evidence type="ECO:0000256" key="9">
    <source>
        <dbReference type="ARBA" id="ARBA00023303"/>
    </source>
</evidence>
<dbReference type="SMART" id="SM00062">
    <property type="entry name" value="PBPb"/>
    <property type="match status" value="1"/>
</dbReference>
<dbReference type="InterPro" id="IPR001320">
    <property type="entry name" value="Iontro_rcpt_C"/>
</dbReference>
<comment type="subcellular location">
    <subcellularLocation>
        <location evidence="1">Membrane</location>
        <topology evidence="1">Multi-pass membrane protein</topology>
    </subcellularLocation>
</comment>
<evidence type="ECO:0000256" key="3">
    <source>
        <dbReference type="ARBA" id="ARBA00022692"/>
    </source>
</evidence>
<keyword evidence="4 10" id="KW-1133">Transmembrane helix</keyword>
<reference evidence="13 14" key="1">
    <citation type="submission" date="2018-10" db="EMBL/GenBank/DDBJ databases">
        <title>Robbsia sp. DHC34, isolated from soil.</title>
        <authorList>
            <person name="Gao Z.-H."/>
            <person name="Qiu L.-H."/>
        </authorList>
    </citation>
    <scope>NUCLEOTIDE SEQUENCE [LARGE SCALE GENOMIC DNA]</scope>
    <source>
        <strain evidence="13 14">DHC34</strain>
    </source>
</reference>
<protein>
    <recommendedName>
        <fullName evidence="15">ABC transporter substrate-binding protein</fullName>
    </recommendedName>
</protein>
<dbReference type="AlphaFoldDB" id="A0A494XF72"/>
<organism evidence="13 14">
    <name type="scientific">Pararobbsia silviterrae</name>
    <dbReference type="NCBI Taxonomy" id="1792498"/>
    <lineage>
        <taxon>Bacteria</taxon>
        <taxon>Pseudomonadati</taxon>
        <taxon>Pseudomonadota</taxon>
        <taxon>Betaproteobacteria</taxon>
        <taxon>Burkholderiales</taxon>
        <taxon>Burkholderiaceae</taxon>
        <taxon>Pararobbsia</taxon>
    </lineage>
</organism>
<gene>
    <name evidence="13" type="ORF">D7S86_23630</name>
</gene>
<evidence type="ECO:0000256" key="10">
    <source>
        <dbReference type="SAM" id="Phobius"/>
    </source>
</evidence>
<evidence type="ECO:0000256" key="1">
    <source>
        <dbReference type="ARBA" id="ARBA00004141"/>
    </source>
</evidence>
<evidence type="ECO:0000256" key="5">
    <source>
        <dbReference type="ARBA" id="ARBA00023065"/>
    </source>
</evidence>